<protein>
    <submittedName>
        <fullName evidence="2">Uncharacterized protein</fullName>
    </submittedName>
</protein>
<proteinExistence type="predicted"/>
<sequence>MQPWSNQPEAQIHKFEQDIDLGELKIQADHKEVYDEKPVESSACIRTQTSSKYSEPFSNDGG</sequence>
<accession>A0A1F4VI11</accession>
<evidence type="ECO:0000256" key="1">
    <source>
        <dbReference type="SAM" id="MobiDB-lite"/>
    </source>
</evidence>
<organism evidence="2 3">
    <name type="scientific">candidate division WWE3 bacterium RIFCSPLOWO2_01_FULL_41_9</name>
    <dbReference type="NCBI Taxonomy" id="1802626"/>
    <lineage>
        <taxon>Bacteria</taxon>
        <taxon>Katanobacteria</taxon>
    </lineage>
</organism>
<dbReference type="Proteomes" id="UP000178346">
    <property type="component" value="Unassembled WGS sequence"/>
</dbReference>
<dbReference type="EMBL" id="MEVJ01000038">
    <property type="protein sequence ID" value="OGC56917.1"/>
    <property type="molecule type" value="Genomic_DNA"/>
</dbReference>
<feature type="region of interest" description="Disordered" evidence="1">
    <location>
        <begin position="32"/>
        <end position="62"/>
    </location>
</feature>
<evidence type="ECO:0000313" key="2">
    <source>
        <dbReference type="EMBL" id="OGC56917.1"/>
    </source>
</evidence>
<name>A0A1F4VI11_UNCKA</name>
<dbReference type="AlphaFoldDB" id="A0A1F4VI11"/>
<gene>
    <name evidence="2" type="ORF">A2976_00685</name>
</gene>
<evidence type="ECO:0000313" key="3">
    <source>
        <dbReference type="Proteomes" id="UP000178346"/>
    </source>
</evidence>
<feature type="compositionally biased region" description="Polar residues" evidence="1">
    <location>
        <begin position="44"/>
        <end position="62"/>
    </location>
</feature>
<comment type="caution">
    <text evidence="2">The sequence shown here is derived from an EMBL/GenBank/DDBJ whole genome shotgun (WGS) entry which is preliminary data.</text>
</comment>
<reference evidence="2 3" key="1">
    <citation type="journal article" date="2016" name="Nat. Commun.">
        <title>Thousands of microbial genomes shed light on interconnected biogeochemical processes in an aquifer system.</title>
        <authorList>
            <person name="Anantharaman K."/>
            <person name="Brown C.T."/>
            <person name="Hug L.A."/>
            <person name="Sharon I."/>
            <person name="Castelle C.J."/>
            <person name="Probst A.J."/>
            <person name="Thomas B.C."/>
            <person name="Singh A."/>
            <person name="Wilkins M.J."/>
            <person name="Karaoz U."/>
            <person name="Brodie E.L."/>
            <person name="Williams K.H."/>
            <person name="Hubbard S.S."/>
            <person name="Banfield J.F."/>
        </authorList>
    </citation>
    <scope>NUCLEOTIDE SEQUENCE [LARGE SCALE GENOMIC DNA]</scope>
</reference>